<dbReference type="EMBL" id="BMHO01000001">
    <property type="protein sequence ID" value="GGD26734.1"/>
    <property type="molecule type" value="Genomic_DNA"/>
</dbReference>
<dbReference type="SUPFAM" id="SSF51735">
    <property type="entry name" value="NAD(P)-binding Rossmann-fold domains"/>
    <property type="match status" value="1"/>
</dbReference>
<proteinExistence type="predicted"/>
<evidence type="ECO:0000313" key="5">
    <source>
        <dbReference type="Proteomes" id="UP000633205"/>
    </source>
</evidence>
<comment type="caution">
    <text evidence="4">The sequence shown here is derived from an EMBL/GenBank/DDBJ whole genome shotgun (WGS) entry which is preliminary data.</text>
</comment>
<gene>
    <name evidence="4" type="ORF">GCM10010915_03460</name>
</gene>
<dbReference type="GO" id="GO:0000166">
    <property type="term" value="F:nucleotide binding"/>
    <property type="evidence" value="ECO:0007669"/>
    <property type="project" value="InterPro"/>
</dbReference>
<dbReference type="Pfam" id="PF22725">
    <property type="entry name" value="GFO_IDH_MocA_C3"/>
    <property type="match status" value="1"/>
</dbReference>
<dbReference type="Gene3D" id="3.40.50.720">
    <property type="entry name" value="NAD(P)-binding Rossmann-like Domain"/>
    <property type="match status" value="1"/>
</dbReference>
<sequence>MTSLKLDEPGKFSPVVDDGPLRLVVAGAGPMGKRWIDAIARNREVDLVGVADLVPEVAERALTELGVEARVGSDATELATELGAHAIVDATVPTAHHAVTWKALRAHIPVLGEKPAAATAAQALSLAATARDSGTLFVVSQSRRYNRNVHALRGTARAVGEVGIISVQFFRAPHFGGFRESMSHPLLLDMAIHPFDTARYLLDAEPVSVVCEEFNPSWSWYAGDASVVATFTMSNGARLAYTASWCSPGLETSWNGEWRLSGQRGTTLWDGEGAPRIQYDDGPEQVAEVPDVPGESIHGSLIEFVRTLRTGKATRGEIGENIQSLLMVEAAVRASETGERVIIADLLNEALADALHDEADASTRQVLENWSRNGLLARGKD</sequence>
<dbReference type="SUPFAM" id="SSF55347">
    <property type="entry name" value="Glyceraldehyde-3-phosphate dehydrogenase-like, C-terminal domain"/>
    <property type="match status" value="1"/>
</dbReference>
<keyword evidence="1" id="KW-0520">NAD</keyword>
<name>A0A916Y1M1_9MICO</name>
<reference evidence="4" key="2">
    <citation type="submission" date="2020-09" db="EMBL/GenBank/DDBJ databases">
        <authorList>
            <person name="Sun Q."/>
            <person name="Zhou Y."/>
        </authorList>
    </citation>
    <scope>NUCLEOTIDE SEQUENCE</scope>
    <source>
        <strain evidence="4">CGMCC 1.15152</strain>
    </source>
</reference>
<keyword evidence="5" id="KW-1185">Reference proteome</keyword>
<feature type="domain" description="GFO/IDH/MocA-like oxidoreductase" evidence="3">
    <location>
        <begin position="158"/>
        <end position="266"/>
    </location>
</feature>
<dbReference type="RefSeq" id="WP_229730837.1">
    <property type="nucleotide sequence ID" value="NZ_BMHO01000001.1"/>
</dbReference>
<dbReference type="Proteomes" id="UP000633205">
    <property type="component" value="Unassembled WGS sequence"/>
</dbReference>
<dbReference type="PANTHER" id="PTHR43708">
    <property type="entry name" value="CONSERVED EXPRESSED OXIDOREDUCTASE (EUROFUNG)"/>
    <property type="match status" value="1"/>
</dbReference>
<feature type="domain" description="Gfo/Idh/MocA-like oxidoreductase N-terminal" evidence="2">
    <location>
        <begin position="22"/>
        <end position="139"/>
    </location>
</feature>
<dbReference type="Gene3D" id="3.30.360.10">
    <property type="entry name" value="Dihydrodipicolinate Reductase, domain 2"/>
    <property type="match status" value="1"/>
</dbReference>
<protein>
    <submittedName>
        <fullName evidence="4">Dehydrogenase</fullName>
    </submittedName>
</protein>
<dbReference type="InterPro" id="IPR000683">
    <property type="entry name" value="Gfo/Idh/MocA-like_OxRdtase_N"/>
</dbReference>
<dbReference type="Pfam" id="PF01408">
    <property type="entry name" value="GFO_IDH_MocA"/>
    <property type="match status" value="1"/>
</dbReference>
<dbReference type="InterPro" id="IPR051317">
    <property type="entry name" value="Gfo/Idh/MocA_oxidoreduct"/>
</dbReference>
<evidence type="ECO:0000256" key="1">
    <source>
        <dbReference type="ARBA" id="ARBA00023027"/>
    </source>
</evidence>
<evidence type="ECO:0000259" key="3">
    <source>
        <dbReference type="Pfam" id="PF22725"/>
    </source>
</evidence>
<accession>A0A916Y1M1</accession>
<dbReference type="AlphaFoldDB" id="A0A916Y1M1"/>
<reference evidence="4" key="1">
    <citation type="journal article" date="2014" name="Int. J. Syst. Evol. Microbiol.">
        <title>Complete genome sequence of Corynebacterium casei LMG S-19264T (=DSM 44701T), isolated from a smear-ripened cheese.</title>
        <authorList>
            <consortium name="US DOE Joint Genome Institute (JGI-PGF)"/>
            <person name="Walter F."/>
            <person name="Albersmeier A."/>
            <person name="Kalinowski J."/>
            <person name="Ruckert C."/>
        </authorList>
    </citation>
    <scope>NUCLEOTIDE SEQUENCE</scope>
    <source>
        <strain evidence="4">CGMCC 1.15152</strain>
    </source>
</reference>
<dbReference type="InterPro" id="IPR055170">
    <property type="entry name" value="GFO_IDH_MocA-like_dom"/>
</dbReference>
<evidence type="ECO:0000313" key="4">
    <source>
        <dbReference type="EMBL" id="GGD26734.1"/>
    </source>
</evidence>
<organism evidence="4 5">
    <name type="scientific">Microbacterium faecale</name>
    <dbReference type="NCBI Taxonomy" id="1804630"/>
    <lineage>
        <taxon>Bacteria</taxon>
        <taxon>Bacillati</taxon>
        <taxon>Actinomycetota</taxon>
        <taxon>Actinomycetes</taxon>
        <taxon>Micrococcales</taxon>
        <taxon>Microbacteriaceae</taxon>
        <taxon>Microbacterium</taxon>
    </lineage>
</organism>
<dbReference type="PANTHER" id="PTHR43708:SF8">
    <property type="entry name" value="OXIDOREDUCTASE"/>
    <property type="match status" value="1"/>
</dbReference>
<evidence type="ECO:0000259" key="2">
    <source>
        <dbReference type="Pfam" id="PF01408"/>
    </source>
</evidence>
<dbReference type="InterPro" id="IPR036291">
    <property type="entry name" value="NAD(P)-bd_dom_sf"/>
</dbReference>